<comment type="caution">
    <text evidence="3">The sequence shown here is derived from an EMBL/GenBank/DDBJ whole genome shotgun (WGS) entry which is preliminary data.</text>
</comment>
<organism evidence="3 4">
    <name type="scientific">Neurospora tetraspora</name>
    <dbReference type="NCBI Taxonomy" id="94610"/>
    <lineage>
        <taxon>Eukaryota</taxon>
        <taxon>Fungi</taxon>
        <taxon>Dikarya</taxon>
        <taxon>Ascomycota</taxon>
        <taxon>Pezizomycotina</taxon>
        <taxon>Sordariomycetes</taxon>
        <taxon>Sordariomycetidae</taxon>
        <taxon>Sordariales</taxon>
        <taxon>Sordariaceae</taxon>
        <taxon>Neurospora</taxon>
    </lineage>
</organism>
<gene>
    <name evidence="3" type="ORF">B0H65DRAFT_471021</name>
</gene>
<protein>
    <recommendedName>
        <fullName evidence="2">Oxidoreductase acuF-like C2H2 type zinc-finger domain-containing protein</fullName>
    </recommendedName>
</protein>
<dbReference type="Proteomes" id="UP001278500">
    <property type="component" value="Unassembled WGS sequence"/>
</dbReference>
<dbReference type="RefSeq" id="XP_062681146.1">
    <property type="nucleotide sequence ID" value="XM_062827072.1"/>
</dbReference>
<name>A0AAE0JEK0_9PEZI</name>
<dbReference type="GeneID" id="87864226"/>
<feature type="region of interest" description="Disordered" evidence="1">
    <location>
        <begin position="462"/>
        <end position="581"/>
    </location>
</feature>
<feature type="compositionally biased region" description="Polar residues" evidence="1">
    <location>
        <begin position="503"/>
        <end position="512"/>
    </location>
</feature>
<feature type="domain" description="Oxidoreductase acuF-like C2H2 type zinc-finger" evidence="2">
    <location>
        <begin position="307"/>
        <end position="334"/>
    </location>
</feature>
<sequence>MTTQVPISSLSAQGISALKALVETLEEEREADPDTRSLVSSLLTRFKLWVGNLGAHRASGTRSLKYKLRDASMLRNHVVSLLQDLCVSIDEAFAVALAGDTRGDGIESDGDRDSLDEELEKLWTDEGQDPDDRSDLDLALSGIQNAVDCLLRLSATIRNPAPHDHFKSRAAAEYGGMFELVDKNHISEKYTHLDQVVVERLAKSMARRRQYFRYREEHASRIAHGVEDIVEGVECGDVSEYTANQTTISSLPGHSKDEALAATVAEMDAFDDLDDAQSQASETSYAATDVNSTELRVPRPPPEYIHGPFKCPFCHMIITIENKHQWKKHVFRDLQPYNCLYNSCRMPHQQFSRRSQWIEHMKREHWRVWHCSLGCASATFDSAKQLIDHNKSAHAANLQSSSSDEDGAMALSSVPDISKARGPCPLCLEVTIATDKIYGKHVGDHLERLALFVLPRVDYEDASDDDDFQDDSNDDDDDNDASDGEIDNDGQPTASNEVKPRDSSNTSSQQPRQPDGPHEPQQADKRMDWESYLHRQTGLPGDDLDNDMYAESSSQQPPTKPGIVSRNRTRDPDAPPTYSWV</sequence>
<dbReference type="Pfam" id="PF26082">
    <property type="entry name" value="zf-C2H2_AcuF"/>
    <property type="match status" value="1"/>
</dbReference>
<keyword evidence="4" id="KW-1185">Reference proteome</keyword>
<dbReference type="AlphaFoldDB" id="A0AAE0JEK0"/>
<reference evidence="3" key="2">
    <citation type="submission" date="2023-06" db="EMBL/GenBank/DDBJ databases">
        <authorList>
            <consortium name="Lawrence Berkeley National Laboratory"/>
            <person name="Haridas S."/>
            <person name="Hensen N."/>
            <person name="Bonometti L."/>
            <person name="Westerberg I."/>
            <person name="Brannstrom I.O."/>
            <person name="Guillou S."/>
            <person name="Cros-Aarteil S."/>
            <person name="Calhoun S."/>
            <person name="Kuo A."/>
            <person name="Mondo S."/>
            <person name="Pangilinan J."/>
            <person name="Riley R."/>
            <person name="Labutti K."/>
            <person name="Andreopoulos B."/>
            <person name="Lipzen A."/>
            <person name="Chen C."/>
            <person name="Yanf M."/>
            <person name="Daum C."/>
            <person name="Ng V."/>
            <person name="Clum A."/>
            <person name="Steindorff A."/>
            <person name="Ohm R."/>
            <person name="Martin F."/>
            <person name="Silar P."/>
            <person name="Natvig D."/>
            <person name="Lalanne C."/>
            <person name="Gautier V."/>
            <person name="Ament-Velasquez S.L."/>
            <person name="Kruys A."/>
            <person name="Hutchinson M.I."/>
            <person name="Powell A.J."/>
            <person name="Barry K."/>
            <person name="Miller A.N."/>
            <person name="Grigoriev I.V."/>
            <person name="Debuchy R."/>
            <person name="Gladieux P."/>
            <person name="Thoren M.H."/>
            <person name="Johannesson H."/>
        </authorList>
    </citation>
    <scope>NUCLEOTIDE SEQUENCE</scope>
    <source>
        <strain evidence="3">CBS 560.94</strain>
    </source>
</reference>
<feature type="compositionally biased region" description="Basic and acidic residues" evidence="1">
    <location>
        <begin position="515"/>
        <end position="533"/>
    </location>
</feature>
<dbReference type="EMBL" id="JAUEPP010000005">
    <property type="protein sequence ID" value="KAK3343353.1"/>
    <property type="molecule type" value="Genomic_DNA"/>
</dbReference>
<accession>A0AAE0JEK0</accession>
<proteinExistence type="predicted"/>
<dbReference type="PANTHER" id="PTHR35391">
    <property type="entry name" value="C2H2-TYPE DOMAIN-CONTAINING PROTEIN-RELATED"/>
    <property type="match status" value="1"/>
</dbReference>
<evidence type="ECO:0000256" key="1">
    <source>
        <dbReference type="SAM" id="MobiDB-lite"/>
    </source>
</evidence>
<feature type="compositionally biased region" description="Acidic residues" evidence="1">
    <location>
        <begin position="462"/>
        <end position="488"/>
    </location>
</feature>
<evidence type="ECO:0000313" key="4">
    <source>
        <dbReference type="Proteomes" id="UP001278500"/>
    </source>
</evidence>
<evidence type="ECO:0000259" key="2">
    <source>
        <dbReference type="Pfam" id="PF26082"/>
    </source>
</evidence>
<evidence type="ECO:0000313" key="3">
    <source>
        <dbReference type="EMBL" id="KAK3343353.1"/>
    </source>
</evidence>
<dbReference type="InterPro" id="IPR058925">
    <property type="entry name" value="zf-C2H2_AcuF"/>
</dbReference>
<reference evidence="3" key="1">
    <citation type="journal article" date="2023" name="Mol. Phylogenet. Evol.">
        <title>Genome-scale phylogeny and comparative genomics of the fungal order Sordariales.</title>
        <authorList>
            <person name="Hensen N."/>
            <person name="Bonometti L."/>
            <person name="Westerberg I."/>
            <person name="Brannstrom I.O."/>
            <person name="Guillou S."/>
            <person name="Cros-Aarteil S."/>
            <person name="Calhoun S."/>
            <person name="Haridas S."/>
            <person name="Kuo A."/>
            <person name="Mondo S."/>
            <person name="Pangilinan J."/>
            <person name="Riley R."/>
            <person name="LaButti K."/>
            <person name="Andreopoulos B."/>
            <person name="Lipzen A."/>
            <person name="Chen C."/>
            <person name="Yan M."/>
            <person name="Daum C."/>
            <person name="Ng V."/>
            <person name="Clum A."/>
            <person name="Steindorff A."/>
            <person name="Ohm R.A."/>
            <person name="Martin F."/>
            <person name="Silar P."/>
            <person name="Natvig D.O."/>
            <person name="Lalanne C."/>
            <person name="Gautier V."/>
            <person name="Ament-Velasquez S.L."/>
            <person name="Kruys A."/>
            <person name="Hutchinson M.I."/>
            <person name="Powell A.J."/>
            <person name="Barry K."/>
            <person name="Miller A.N."/>
            <person name="Grigoriev I.V."/>
            <person name="Debuchy R."/>
            <person name="Gladieux P."/>
            <person name="Hiltunen Thoren M."/>
            <person name="Johannesson H."/>
        </authorList>
    </citation>
    <scope>NUCLEOTIDE SEQUENCE</scope>
    <source>
        <strain evidence="3">CBS 560.94</strain>
    </source>
</reference>
<dbReference type="PANTHER" id="PTHR35391:SF7">
    <property type="entry name" value="C2H2-TYPE DOMAIN-CONTAINING PROTEIN"/>
    <property type="match status" value="1"/>
</dbReference>